<dbReference type="GO" id="GO:0003677">
    <property type="term" value="F:DNA binding"/>
    <property type="evidence" value="ECO:0007669"/>
    <property type="project" value="UniProtKB-KW"/>
</dbReference>
<dbReference type="AlphaFoldDB" id="A0A484BXN7"/>
<comment type="subcellular location">
    <subcellularLocation>
        <location evidence="2">Cytoplasm</location>
    </subcellularLocation>
    <subcellularLocation>
        <location evidence="1">Nucleus</location>
    </subcellularLocation>
</comment>
<protein>
    <recommendedName>
        <fullName evidence="9">TATA box-binding protein-like 1</fullName>
    </recommendedName>
    <alternativeName>
        <fullName evidence="10">TBP-like factor</fullName>
    </alternativeName>
</protein>
<keyword evidence="5" id="KW-0805">Transcription regulation</keyword>
<dbReference type="GO" id="GO:0005634">
    <property type="term" value="C:nucleus"/>
    <property type="evidence" value="ECO:0007669"/>
    <property type="project" value="UniProtKB-SubCell"/>
</dbReference>
<evidence type="ECO:0000313" key="12">
    <source>
        <dbReference type="EMBL" id="TDG53473.1"/>
    </source>
</evidence>
<dbReference type="PANTHER" id="PTHR10126">
    <property type="entry name" value="TATA-BOX BINDING PROTEIN"/>
    <property type="match status" value="1"/>
</dbReference>
<comment type="caution">
    <text evidence="12">The sequence shown here is derived from an EMBL/GenBank/DDBJ whole genome shotgun (WGS) entry which is preliminary data.</text>
</comment>
<dbReference type="Pfam" id="PF00352">
    <property type="entry name" value="TBP"/>
    <property type="match status" value="2"/>
</dbReference>
<feature type="region of interest" description="Disordered" evidence="11">
    <location>
        <begin position="370"/>
        <end position="399"/>
    </location>
</feature>
<evidence type="ECO:0000256" key="4">
    <source>
        <dbReference type="ARBA" id="ARBA00022490"/>
    </source>
</evidence>
<keyword evidence="7" id="KW-0804">Transcription</keyword>
<dbReference type="FunFam" id="3.30.310.10:FF:000005">
    <property type="entry name" value="TATA box-binding protein-like 1"/>
    <property type="match status" value="1"/>
</dbReference>
<keyword evidence="13" id="KW-1185">Reference proteome</keyword>
<evidence type="ECO:0000256" key="1">
    <source>
        <dbReference type="ARBA" id="ARBA00004123"/>
    </source>
</evidence>
<dbReference type="GO" id="GO:0006352">
    <property type="term" value="P:DNA-templated transcription initiation"/>
    <property type="evidence" value="ECO:0007669"/>
    <property type="project" value="InterPro"/>
</dbReference>
<dbReference type="GO" id="GO:0005737">
    <property type="term" value="C:cytoplasm"/>
    <property type="evidence" value="ECO:0007669"/>
    <property type="project" value="UniProtKB-SubCell"/>
</dbReference>
<evidence type="ECO:0000256" key="8">
    <source>
        <dbReference type="ARBA" id="ARBA00023242"/>
    </source>
</evidence>
<dbReference type="Gene3D" id="3.30.310.10">
    <property type="entry name" value="TATA-Binding Protein"/>
    <property type="match status" value="2"/>
</dbReference>
<evidence type="ECO:0000256" key="11">
    <source>
        <dbReference type="SAM" id="MobiDB-lite"/>
    </source>
</evidence>
<evidence type="ECO:0000256" key="3">
    <source>
        <dbReference type="ARBA" id="ARBA00005560"/>
    </source>
</evidence>
<dbReference type="CDD" id="cd04517">
    <property type="entry name" value="TLF"/>
    <property type="match status" value="1"/>
</dbReference>
<dbReference type="KEGG" id="dnv:108649284"/>
<dbReference type="InterPro" id="IPR012295">
    <property type="entry name" value="TBP_dom_sf"/>
</dbReference>
<dbReference type="STRING" id="7232.A0A484BXN7"/>
<dbReference type="InterPro" id="IPR015445">
    <property type="entry name" value="TBP-like"/>
</dbReference>
<keyword evidence="8" id="KW-0539">Nucleus</keyword>
<accession>A0A484BXN7</accession>
<dbReference type="FunFam" id="3.30.310.10:FF:000009">
    <property type="entry name" value="TatA box-binding protein-like protein 1"/>
    <property type="match status" value="1"/>
</dbReference>
<proteinExistence type="inferred from homology"/>
<evidence type="ECO:0000256" key="10">
    <source>
        <dbReference type="ARBA" id="ARBA00033173"/>
    </source>
</evidence>
<evidence type="ECO:0000256" key="5">
    <source>
        <dbReference type="ARBA" id="ARBA00023015"/>
    </source>
</evidence>
<reference evidence="12 13" key="1">
    <citation type="journal article" date="2019" name="J. Hered.">
        <title>An Improved Genome Assembly for Drosophila navojoa, the Basal Species in the mojavensis Cluster.</title>
        <authorList>
            <person name="Vanderlinde T."/>
            <person name="Dupim E.G."/>
            <person name="Nazario-Yepiz N.O."/>
            <person name="Carvalho A.B."/>
        </authorList>
    </citation>
    <scope>NUCLEOTIDE SEQUENCE [LARGE SCALE GENOMIC DNA]</scope>
    <source>
        <strain evidence="12">Navoj_Jal97</strain>
        <tissue evidence="12">Whole organism</tissue>
    </source>
</reference>
<comment type="similarity">
    <text evidence="3">Belongs to the TBP family.</text>
</comment>
<dbReference type="InterPro" id="IPR000814">
    <property type="entry name" value="TBP"/>
</dbReference>
<evidence type="ECO:0000313" key="13">
    <source>
        <dbReference type="Proteomes" id="UP000295192"/>
    </source>
</evidence>
<keyword evidence="4" id="KW-0963">Cytoplasm</keyword>
<dbReference type="Proteomes" id="UP000295192">
    <property type="component" value="Unassembled WGS sequence"/>
</dbReference>
<organism evidence="12 13">
    <name type="scientific">Drosophila navojoa</name>
    <name type="common">Fruit fly</name>
    <dbReference type="NCBI Taxonomy" id="7232"/>
    <lineage>
        <taxon>Eukaryota</taxon>
        <taxon>Metazoa</taxon>
        <taxon>Ecdysozoa</taxon>
        <taxon>Arthropoda</taxon>
        <taxon>Hexapoda</taxon>
        <taxon>Insecta</taxon>
        <taxon>Pterygota</taxon>
        <taxon>Neoptera</taxon>
        <taxon>Endopterygota</taxon>
        <taxon>Diptera</taxon>
        <taxon>Brachycera</taxon>
        <taxon>Muscomorpha</taxon>
        <taxon>Ephydroidea</taxon>
        <taxon>Drosophilidae</taxon>
        <taxon>Drosophila</taxon>
    </lineage>
</organism>
<dbReference type="OrthoDB" id="303066at2759"/>
<dbReference type="EMBL" id="LSRL02000001">
    <property type="protein sequence ID" value="TDG53473.1"/>
    <property type="molecule type" value="Genomic_DNA"/>
</dbReference>
<dbReference type="OMA" id="NICGNAR"/>
<evidence type="ECO:0000256" key="6">
    <source>
        <dbReference type="ARBA" id="ARBA00023125"/>
    </source>
</evidence>
<name>A0A484BXN7_DRONA</name>
<evidence type="ECO:0000256" key="2">
    <source>
        <dbReference type="ARBA" id="ARBA00004496"/>
    </source>
</evidence>
<keyword evidence="6" id="KW-0238">DNA-binding</keyword>
<evidence type="ECO:0000256" key="7">
    <source>
        <dbReference type="ARBA" id="ARBA00023163"/>
    </source>
</evidence>
<dbReference type="SUPFAM" id="SSF55945">
    <property type="entry name" value="TATA-box binding protein-like"/>
    <property type="match status" value="2"/>
</dbReference>
<gene>
    <name evidence="12" type="ORF">AWZ03_000288</name>
</gene>
<dbReference type="PRINTS" id="PR00686">
    <property type="entry name" value="TIFACTORIID"/>
</dbReference>
<sequence>MSVNEKAEATKPPTLTVEDKVETVAEKASDTVTSTITSTTISTTSNAIETTPSTTATNANPPFELDIVINNVVCSFSVRCHLKLREIALHGSNVEYRRENGMVTMRLRRPYTTASIWSSGRITCTGAISEAQAKVAARRYARSLAKLGFPVRFQHFRIVNVLGTCSMPWPIRIVNFSERHRESACYEPELHPGVTFKMQEPKATLKIFSTGSITVTAASVSAVETAVQRLYPLVHEFRTRPLNEILDDGKMKPKLPNLLKRPMPSHAMAGNAISKLMPTPVDMSMPMPLSLPVAPPMRIPMLNVMPGLKREQPTPPPKSAPSENICGNARRRAAECWASKLQKKRPRFNDAGAMAILNANNLARQNQLLRKAPNKPDVKSTALGGELESSATDDEKKHS</sequence>
<evidence type="ECO:0000256" key="9">
    <source>
        <dbReference type="ARBA" id="ARBA00023474"/>
    </source>
</evidence>